<protein>
    <submittedName>
        <fullName evidence="1">Uncharacterized protein</fullName>
    </submittedName>
</protein>
<evidence type="ECO:0000313" key="1">
    <source>
        <dbReference type="EMBL" id="MBY32672.1"/>
    </source>
</evidence>
<organism evidence="1">
    <name type="scientific">Schizaphis graminum</name>
    <name type="common">Green bug aphid</name>
    <dbReference type="NCBI Taxonomy" id="13262"/>
    <lineage>
        <taxon>Eukaryota</taxon>
        <taxon>Metazoa</taxon>
        <taxon>Ecdysozoa</taxon>
        <taxon>Arthropoda</taxon>
        <taxon>Hexapoda</taxon>
        <taxon>Insecta</taxon>
        <taxon>Pterygota</taxon>
        <taxon>Neoptera</taxon>
        <taxon>Paraneoptera</taxon>
        <taxon>Hemiptera</taxon>
        <taxon>Sternorrhyncha</taxon>
        <taxon>Aphidomorpha</taxon>
        <taxon>Aphidoidea</taxon>
        <taxon>Aphididae</taxon>
        <taxon>Aphidini</taxon>
        <taxon>Schizaphis</taxon>
    </lineage>
</organism>
<name>A0A2S2PT63_SCHGA</name>
<gene>
    <name evidence="1" type="ORF">g.94322</name>
</gene>
<sequence length="120" mass="13581">MRSVVVVVAAAAAVVAERGRMFLSGRSACVRRPRGQGRSRSTAARRAVRPDFKGITTQKKKYTQDVYSVYRVTKSDDYLQPTLRITYLRIISLRSLLFDAHSLFSPYRRRWTSGSAASSY</sequence>
<proteinExistence type="predicted"/>
<reference evidence="1" key="1">
    <citation type="submission" date="2018-04" db="EMBL/GenBank/DDBJ databases">
        <title>Transcriptome of Schizaphis graminum biotype I.</title>
        <authorList>
            <person name="Scully E.D."/>
            <person name="Geib S.M."/>
            <person name="Palmer N.A."/>
            <person name="Koch K."/>
            <person name="Bradshaw J."/>
            <person name="Heng-Moss T."/>
            <person name="Sarath G."/>
        </authorList>
    </citation>
    <scope>NUCLEOTIDE SEQUENCE</scope>
</reference>
<accession>A0A2S2PT63</accession>
<dbReference type="EMBL" id="GGMR01020053">
    <property type="protein sequence ID" value="MBY32672.1"/>
    <property type="molecule type" value="Transcribed_RNA"/>
</dbReference>
<dbReference type="AlphaFoldDB" id="A0A2S2PT63"/>